<protein>
    <submittedName>
        <fullName evidence="1">Uncharacterized protein</fullName>
    </submittedName>
</protein>
<dbReference type="AlphaFoldDB" id="A0A0F8Y240"/>
<dbReference type="EMBL" id="LAZR01069140">
    <property type="protein sequence ID" value="KKK48289.1"/>
    <property type="molecule type" value="Genomic_DNA"/>
</dbReference>
<name>A0A0F8Y240_9ZZZZ</name>
<gene>
    <name evidence="1" type="ORF">LCGC14_3146610</name>
</gene>
<organism evidence="1">
    <name type="scientific">marine sediment metagenome</name>
    <dbReference type="NCBI Taxonomy" id="412755"/>
    <lineage>
        <taxon>unclassified sequences</taxon>
        <taxon>metagenomes</taxon>
        <taxon>ecological metagenomes</taxon>
    </lineage>
</organism>
<proteinExistence type="predicted"/>
<comment type="caution">
    <text evidence="1">The sequence shown here is derived from an EMBL/GenBank/DDBJ whole genome shotgun (WGS) entry which is preliminary data.</text>
</comment>
<evidence type="ECO:0000313" key="1">
    <source>
        <dbReference type="EMBL" id="KKK48289.1"/>
    </source>
</evidence>
<accession>A0A0F8Y240</accession>
<reference evidence="1" key="1">
    <citation type="journal article" date="2015" name="Nature">
        <title>Complex archaea that bridge the gap between prokaryotes and eukaryotes.</title>
        <authorList>
            <person name="Spang A."/>
            <person name="Saw J.H."/>
            <person name="Jorgensen S.L."/>
            <person name="Zaremba-Niedzwiedzka K."/>
            <person name="Martijn J."/>
            <person name="Lind A.E."/>
            <person name="van Eijk R."/>
            <person name="Schleper C."/>
            <person name="Guy L."/>
            <person name="Ettema T.J."/>
        </authorList>
    </citation>
    <scope>NUCLEOTIDE SEQUENCE</scope>
</reference>
<sequence>MNNYLREPVVTTYCIEECPSCSAANWFYGGHSQDIVGRRVPEDGFVCWKCNHRWIIFLDKGDFQIYCEENGIREGIADDWCEGDEPVSHYETMEEYLADDRNCCFGFGARYVDVTKTEDRRKLYEELKKEFETL</sequence>